<dbReference type="EMBL" id="JAXCGZ010022827">
    <property type="protein sequence ID" value="KAK7022924.1"/>
    <property type="molecule type" value="Genomic_DNA"/>
</dbReference>
<evidence type="ECO:0000313" key="3">
    <source>
        <dbReference type="Proteomes" id="UP001381693"/>
    </source>
</evidence>
<feature type="compositionally biased region" description="Polar residues" evidence="1">
    <location>
        <begin position="12"/>
        <end position="27"/>
    </location>
</feature>
<reference evidence="2 3" key="1">
    <citation type="submission" date="2023-11" db="EMBL/GenBank/DDBJ databases">
        <title>Halocaridina rubra genome assembly.</title>
        <authorList>
            <person name="Smith C."/>
        </authorList>
    </citation>
    <scope>NUCLEOTIDE SEQUENCE [LARGE SCALE GENOMIC DNA]</scope>
    <source>
        <strain evidence="2">EP-1</strain>
        <tissue evidence="2">Whole</tissue>
    </source>
</reference>
<keyword evidence="3" id="KW-1185">Reference proteome</keyword>
<name>A0AAN8ZTB2_HALRR</name>
<protein>
    <submittedName>
        <fullName evidence="2">Uncharacterized protein</fullName>
    </submittedName>
</protein>
<proteinExistence type="predicted"/>
<gene>
    <name evidence="2" type="ORF">SK128_023790</name>
</gene>
<dbReference type="AlphaFoldDB" id="A0AAN8ZTB2"/>
<evidence type="ECO:0000313" key="2">
    <source>
        <dbReference type="EMBL" id="KAK7022924.1"/>
    </source>
</evidence>
<dbReference type="Proteomes" id="UP001381693">
    <property type="component" value="Unassembled WGS sequence"/>
</dbReference>
<sequence length="75" mass="8479">MMSHACEDYSHDNTIYNKDPSKAQSARRSQEGDFIPRTTNCHGLILCSQKMRVDSIPRSVMIMSSHFNFKGPCAV</sequence>
<comment type="caution">
    <text evidence="2">The sequence shown here is derived from an EMBL/GenBank/DDBJ whole genome shotgun (WGS) entry which is preliminary data.</text>
</comment>
<feature type="region of interest" description="Disordered" evidence="1">
    <location>
        <begin position="1"/>
        <end position="35"/>
    </location>
</feature>
<organism evidence="2 3">
    <name type="scientific">Halocaridina rubra</name>
    <name type="common">Hawaiian red shrimp</name>
    <dbReference type="NCBI Taxonomy" id="373956"/>
    <lineage>
        <taxon>Eukaryota</taxon>
        <taxon>Metazoa</taxon>
        <taxon>Ecdysozoa</taxon>
        <taxon>Arthropoda</taxon>
        <taxon>Crustacea</taxon>
        <taxon>Multicrustacea</taxon>
        <taxon>Malacostraca</taxon>
        <taxon>Eumalacostraca</taxon>
        <taxon>Eucarida</taxon>
        <taxon>Decapoda</taxon>
        <taxon>Pleocyemata</taxon>
        <taxon>Caridea</taxon>
        <taxon>Atyoidea</taxon>
        <taxon>Atyidae</taxon>
        <taxon>Halocaridina</taxon>
    </lineage>
</organism>
<accession>A0AAN8ZTB2</accession>
<feature type="compositionally biased region" description="Basic and acidic residues" evidence="1">
    <location>
        <begin position="1"/>
        <end position="11"/>
    </location>
</feature>
<evidence type="ECO:0000256" key="1">
    <source>
        <dbReference type="SAM" id="MobiDB-lite"/>
    </source>
</evidence>